<dbReference type="EMBL" id="CP003912">
    <property type="protein sequence ID" value="AGU52973.1"/>
    <property type="molecule type" value="Genomic_DNA"/>
</dbReference>
<proteinExistence type="predicted"/>
<organism evidence="1 2">
    <name type="scientific">Variovorax paradoxus B4</name>
    <dbReference type="NCBI Taxonomy" id="1246301"/>
    <lineage>
        <taxon>Bacteria</taxon>
        <taxon>Pseudomonadati</taxon>
        <taxon>Pseudomonadota</taxon>
        <taxon>Betaproteobacteria</taxon>
        <taxon>Burkholderiales</taxon>
        <taxon>Comamonadaceae</taxon>
        <taxon>Variovorax</taxon>
    </lineage>
</organism>
<name>T1XK65_VARPD</name>
<dbReference type="Pfam" id="PF20116">
    <property type="entry name" value="DUF6506"/>
    <property type="match status" value="1"/>
</dbReference>
<sequence>MSLKAAFIFLAAGAKPDEHRCVVRTPQVDLVVVGVADYAQAEAAARSLLDEGIGAIELCGGFGNAGTARVCRAVEGRVPVGVVRFDIHPGLDGRSGDQVFASGA</sequence>
<protein>
    <submittedName>
        <fullName evidence="1">Uncharacterized protein</fullName>
    </submittedName>
</protein>
<dbReference type="HOGENOM" id="CLU_148741_0_0_4"/>
<evidence type="ECO:0000313" key="1">
    <source>
        <dbReference type="EMBL" id="AGU52973.1"/>
    </source>
</evidence>
<reference evidence="1 2" key="1">
    <citation type="submission" date="2012-10" db="EMBL/GenBank/DDBJ databases">
        <title>Genome sequence of Variovorax paradoxus B4.</title>
        <authorList>
            <person name="Schuldes J."/>
            <person name="Brandt U."/>
            <person name="Hiessl S."/>
            <person name="Wuebbeler J.H."/>
            <person name="Thuermer A."/>
            <person name="Steinbuechel A."/>
            <person name="Daniel R."/>
        </authorList>
    </citation>
    <scope>NUCLEOTIDE SEQUENCE [LARGE SCALE GENOMIC DNA]</scope>
    <source>
        <strain evidence="1 2">B4</strain>
    </source>
</reference>
<dbReference type="OrthoDB" id="8595161at2"/>
<accession>T1XK65</accession>
<dbReference type="Proteomes" id="UP000016223">
    <property type="component" value="Chromosome 2"/>
</dbReference>
<dbReference type="RefSeq" id="WP_021003802.1">
    <property type="nucleotide sequence ID" value="NC_022234.1"/>
</dbReference>
<dbReference type="AlphaFoldDB" id="T1XK65"/>
<dbReference type="InterPro" id="IPR045441">
    <property type="entry name" value="DUF6506"/>
</dbReference>
<dbReference type="PATRIC" id="fig|1246301.3.peg.5935"/>
<evidence type="ECO:0000313" key="2">
    <source>
        <dbReference type="Proteomes" id="UP000016223"/>
    </source>
</evidence>
<dbReference type="KEGG" id="vpd:VAPA_2c04130"/>
<gene>
    <name evidence="1" type="ORF">VAPA_2c04130</name>
</gene>